<dbReference type="KEGG" id="cdrk:B9W14_00750"/>
<dbReference type="Gene3D" id="3.40.50.12090">
    <property type="match status" value="2"/>
</dbReference>
<gene>
    <name evidence="3" type="ORF">B9W14_00750</name>
</gene>
<protein>
    <submittedName>
        <fullName evidence="3">Cell wall-binding repeat 2 family protein</fullName>
    </submittedName>
</protein>
<organism evidence="3 4">
    <name type="scientific">Clostridium drakei</name>
    <dbReference type="NCBI Taxonomy" id="332101"/>
    <lineage>
        <taxon>Bacteria</taxon>
        <taxon>Bacillati</taxon>
        <taxon>Bacillota</taxon>
        <taxon>Clostridia</taxon>
        <taxon>Eubacteriales</taxon>
        <taxon>Clostridiaceae</taxon>
        <taxon>Clostridium</taxon>
    </lineage>
</organism>
<dbReference type="Pfam" id="PF04122">
    <property type="entry name" value="CW_binding_2"/>
    <property type="match status" value="3"/>
</dbReference>
<evidence type="ECO:0000256" key="2">
    <source>
        <dbReference type="SAM" id="SignalP"/>
    </source>
</evidence>
<evidence type="ECO:0000313" key="4">
    <source>
        <dbReference type="Proteomes" id="UP000244910"/>
    </source>
</evidence>
<dbReference type="RefSeq" id="WP_052037739.1">
    <property type="nucleotide sequence ID" value="NZ_CP020953.1"/>
</dbReference>
<keyword evidence="4" id="KW-1185">Reference proteome</keyword>
<evidence type="ECO:0000313" key="3">
    <source>
        <dbReference type="EMBL" id="AWI03094.1"/>
    </source>
</evidence>
<proteinExistence type="predicted"/>
<dbReference type="Proteomes" id="UP000244910">
    <property type="component" value="Chromosome"/>
</dbReference>
<name>A0A2U8DLK7_9CLOT</name>
<dbReference type="InterPro" id="IPR014755">
    <property type="entry name" value="Cu-Rt/internalin_Ig-like"/>
</dbReference>
<dbReference type="OrthoDB" id="2077808at2"/>
<dbReference type="EMBL" id="CP020953">
    <property type="protein sequence ID" value="AWI03094.1"/>
    <property type="molecule type" value="Genomic_DNA"/>
</dbReference>
<sequence length="1353" mass="144241">MSKKSTKALASATLMSLVLTTALSAGPVQAAQGKVTRTSGVDRYATAASVATTNWTTSDDVVLVSGEGYADAVSASALAKKLNAPILLTTAKALSTDTKNALTTLKAKNVYVVGGTASVSDDVRTELKKSYTVTELGGANRYETNAKVAQKLVDLGVKADEVMMVAGEGFSDALSVAPIAAAKGQILLLGVNNADSMKSVIDFVSNNKSKVTVVGTENVINSSIYNKVNATNRVSGGSDRFDTNLKVLAAFKDTIKADKMYVANATGDGYADALVASAVAGKTGAPLILVDTEDSSATTAAIQYIAKNGNKQTDLNVVGGTGVVSSNVEDKINKAINGDSPIVTPGVSSMESTGLNAIKIVFDSDVDEDSAEDVSNYKIDGEKLTKTTAVATLEDDNRTVFITLADKKSQNKNYQVSVKDVLSADMTNTVPKVEKTVNFIDTKAPTLKSVKATGQNKLTVEFTGPVDMKNINTVASKFRIKDQNISGFGLDSSNVPGTTTPLSEIKDSIQSTEGNHVWARKVEFYFNTKLSTGSNTFKVLEGDDNVLVDAGGFTVQEETMDFNVDSKTGDLTDKDITAKSDPDGTLWVKFGREMDKRTALDASNYVLNNSSQTLRDLGATLKLKESDCTIKITGISSKINTGANNILINENVRDAYGNEVDNDTRVNFTKEKDETKPVVVNAKIQDEETIRLTFSKDIDATYAVHPENYVLEDSTGLDISSHIKEVKPANGATKADGSADDSKVWDIKMYKNPHDKDATNSDTTTEWRLTGSNYNLTVKQLADTTSNKNIMDSWSTTLKGSDELKPKVTAVYAKADNGSDSEYKRKAIVCFSEEMDSSSLTTASNYKFSNKNDEAKDLPSGVVITPSNDRKSVTIKFPSNYGMNDSSKDDDNDVTGIKAQGVKDVAGNEVDTFNNSGKIIAATGTVKIKENSYRMMYDGTGDNRDILVKIQYQGSIDPDTTRAQDFKIAGETPTSISLDGSDIVLRFSKDDVSQSVASYKNLPGYALNPTSKANDKPKKVDVLKYYAPGEAKLAAATDGNPSTKDIAGNKIATETINDGVYASSVGPKTTSDYWYATTTQKVNGVDQAAVVLSFDTKLLQTSGLETNDYAFTLGGKTLKPDTINIKDNNIIFLFKVNKDVTQADLDSFKDGASIKPRLLNKSVKIKSLKDSNGGNSAEYTPTNKDITDDRTVSVSSTVDLNKLLGTTVVNPGEAALATALSDAAALKAADYTADSYKVVTDAVTAAKALPATATDADKAAAAKTITDAIGKLAKVGTPTTVTGLKLDVDSTTMLGFSFLKISFDNMSQNGYTVSYDGTTATWSSKFNCFTVKYDGTKTAADFDQNKVSVNKVN</sequence>
<feature type="chain" id="PRO_5015906040" evidence="2">
    <location>
        <begin position="31"/>
        <end position="1353"/>
    </location>
</feature>
<keyword evidence="1 2" id="KW-0732">Signal</keyword>
<dbReference type="PANTHER" id="PTHR30032">
    <property type="entry name" value="N-ACETYLMURAMOYL-L-ALANINE AMIDASE-RELATED"/>
    <property type="match status" value="1"/>
</dbReference>
<evidence type="ECO:0000256" key="1">
    <source>
        <dbReference type="ARBA" id="ARBA00022729"/>
    </source>
</evidence>
<dbReference type="InterPro" id="IPR007253">
    <property type="entry name" value="Cell_wall-bd_2"/>
</dbReference>
<accession>A0A2U8DLK7</accession>
<feature type="signal peptide" evidence="2">
    <location>
        <begin position="1"/>
        <end position="30"/>
    </location>
</feature>
<reference evidence="4" key="1">
    <citation type="submission" date="2017-04" db="EMBL/GenBank/DDBJ databases">
        <authorList>
            <person name="Song Y."/>
            <person name="Cho B.-K."/>
        </authorList>
    </citation>
    <scope>NUCLEOTIDE SEQUENCE [LARGE SCALE GENOMIC DNA]</scope>
    <source>
        <strain evidence="4">SL1</strain>
    </source>
</reference>
<dbReference type="Gene3D" id="2.60.40.1220">
    <property type="match status" value="3"/>
</dbReference>
<dbReference type="InterPro" id="IPR051922">
    <property type="entry name" value="Bact_Sporulation_Assoc"/>
</dbReference>
<dbReference type="PANTHER" id="PTHR30032:SF8">
    <property type="entry name" value="GERMINATION-SPECIFIC N-ACETYLMURAMOYL-L-ALANINE AMIDASE"/>
    <property type="match status" value="1"/>
</dbReference>